<reference evidence="7 8" key="1">
    <citation type="submission" date="2018-02" db="EMBL/GenBank/DDBJ databases">
        <title>Genomic Encyclopedia of Archaeal and Bacterial Type Strains, Phase II (KMG-II): from individual species to whole genera.</title>
        <authorList>
            <person name="Goeker M."/>
        </authorList>
    </citation>
    <scope>NUCLEOTIDE SEQUENCE [LARGE SCALE GENOMIC DNA]</scope>
    <source>
        <strain evidence="7 8">DSM 15099</strain>
    </source>
</reference>
<accession>A0A2S6FXJ3</accession>
<dbReference type="Gene3D" id="3.30.70.250">
    <property type="entry name" value="Malonyl-CoA ACP transacylase, ACP-binding"/>
    <property type="match status" value="1"/>
</dbReference>
<evidence type="ECO:0000313" key="7">
    <source>
        <dbReference type="EMBL" id="PPK48143.1"/>
    </source>
</evidence>
<dbReference type="Pfam" id="PF00698">
    <property type="entry name" value="Acyl_transf_1"/>
    <property type="match status" value="1"/>
</dbReference>
<dbReference type="GO" id="GO:0005829">
    <property type="term" value="C:cytosol"/>
    <property type="evidence" value="ECO:0007669"/>
    <property type="project" value="TreeGrafter"/>
</dbReference>
<dbReference type="PANTHER" id="PTHR42681">
    <property type="entry name" value="MALONYL-COA-ACYL CARRIER PROTEIN TRANSACYLASE, MITOCHONDRIAL"/>
    <property type="match status" value="1"/>
</dbReference>
<dbReference type="InterPro" id="IPR024925">
    <property type="entry name" value="Malonyl_CoA-ACP_transAc"/>
</dbReference>
<feature type="active site" evidence="5">
    <location>
        <position position="199"/>
    </location>
</feature>
<evidence type="ECO:0000256" key="3">
    <source>
        <dbReference type="ARBA" id="ARBA00048462"/>
    </source>
</evidence>
<evidence type="ECO:0000256" key="2">
    <source>
        <dbReference type="ARBA" id="ARBA00023315"/>
    </source>
</evidence>
<feature type="domain" description="Malonyl-CoA:ACP transacylase (MAT)" evidence="6">
    <location>
        <begin position="6"/>
        <end position="305"/>
    </location>
</feature>
<keyword evidence="1 4" id="KW-0808">Transferase</keyword>
<dbReference type="InterPro" id="IPR014043">
    <property type="entry name" value="Acyl_transferase_dom"/>
</dbReference>
<evidence type="ECO:0000256" key="4">
    <source>
        <dbReference type="PIRNR" id="PIRNR000446"/>
    </source>
</evidence>
<dbReference type="EMBL" id="PTIS01000009">
    <property type="protein sequence ID" value="PPK48143.1"/>
    <property type="molecule type" value="Genomic_DNA"/>
</dbReference>
<dbReference type="InterPro" id="IPR050858">
    <property type="entry name" value="Mal-CoA-ACP_Trans/PKS_FabD"/>
</dbReference>
<evidence type="ECO:0000259" key="6">
    <source>
        <dbReference type="SMART" id="SM00827"/>
    </source>
</evidence>
<dbReference type="Gene3D" id="3.40.366.10">
    <property type="entry name" value="Malonyl-Coenzyme A Acyl Carrier Protein, domain 2"/>
    <property type="match status" value="1"/>
</dbReference>
<dbReference type="FunFam" id="3.30.70.250:FF:000001">
    <property type="entry name" value="Malonyl CoA-acyl carrier protein transacylase"/>
    <property type="match status" value="1"/>
</dbReference>
<dbReference type="RefSeq" id="WP_104409941.1">
    <property type="nucleotide sequence ID" value="NZ_PTIS01000009.1"/>
</dbReference>
<feature type="active site" evidence="5">
    <location>
        <position position="90"/>
    </location>
</feature>
<dbReference type="GO" id="GO:0006633">
    <property type="term" value="P:fatty acid biosynthetic process"/>
    <property type="evidence" value="ECO:0007669"/>
    <property type="project" value="TreeGrafter"/>
</dbReference>
<gene>
    <name evidence="7" type="ORF">BD821_1096</name>
</gene>
<dbReference type="PANTHER" id="PTHR42681:SF1">
    <property type="entry name" value="MALONYL-COA-ACYL CARRIER PROTEIN TRANSACYLASE, MITOCHONDRIAL"/>
    <property type="match status" value="1"/>
</dbReference>
<dbReference type="OrthoDB" id="9805460at2"/>
<dbReference type="Proteomes" id="UP000239863">
    <property type="component" value="Unassembled WGS sequence"/>
</dbReference>
<dbReference type="EC" id="2.3.1.39" evidence="4"/>
<dbReference type="GO" id="GO:0004314">
    <property type="term" value="F:[acyl-carrier-protein] S-malonyltransferase activity"/>
    <property type="evidence" value="ECO:0007669"/>
    <property type="project" value="UniProtKB-EC"/>
</dbReference>
<dbReference type="NCBIfam" id="TIGR00128">
    <property type="entry name" value="fabD"/>
    <property type="match status" value="1"/>
</dbReference>
<proteinExistence type="inferred from homology"/>
<dbReference type="AlphaFoldDB" id="A0A2S6FXJ3"/>
<comment type="catalytic activity">
    <reaction evidence="3 4">
        <text>holo-[ACP] + malonyl-CoA = malonyl-[ACP] + CoA</text>
        <dbReference type="Rhea" id="RHEA:41792"/>
        <dbReference type="Rhea" id="RHEA-COMP:9623"/>
        <dbReference type="Rhea" id="RHEA-COMP:9685"/>
        <dbReference type="ChEBI" id="CHEBI:57287"/>
        <dbReference type="ChEBI" id="CHEBI:57384"/>
        <dbReference type="ChEBI" id="CHEBI:64479"/>
        <dbReference type="ChEBI" id="CHEBI:78449"/>
        <dbReference type="EC" id="2.3.1.39"/>
    </reaction>
</comment>
<comment type="caution">
    <text evidence="7">The sequence shown here is derived from an EMBL/GenBank/DDBJ whole genome shotgun (WGS) entry which is preliminary data.</text>
</comment>
<dbReference type="SUPFAM" id="SSF52151">
    <property type="entry name" value="FabD/lysophospholipase-like"/>
    <property type="match status" value="1"/>
</dbReference>
<dbReference type="InterPro" id="IPR016035">
    <property type="entry name" value="Acyl_Trfase/lysoPLipase"/>
</dbReference>
<sequence>MKVAFLFAGQGAQYVGMGKELYEKYNIAREVYTKADLALNFNISNLCFEGPIESLNQTKYTQPAILTTSIAILKVLEQFEIKADEVAGLSLGEYSAHVCSGSLNFEDAVKLAKKRGTYMEEAVPKGLGTMAAILGLEGEILRQICVDCSSFGIVEVANYNSPGQIVIAGEVETVKRASEMAIEKGAKRVIPLKVSGPFHTSMLKEASEKLSKELQGVKVNTMNIPVVTNVTGSYINKKEDIKEFLIKQVRSSVRWEDTIKTMVKNGVDTFVEIGPGKALSGFVKRVDRKVNIINVEDIKSLEKAIEYFKS</sequence>
<dbReference type="InterPro" id="IPR016036">
    <property type="entry name" value="Malonyl_transacylase_ACP-bd"/>
</dbReference>
<protein>
    <recommendedName>
        <fullName evidence="4">Malonyl CoA-acyl carrier protein transacylase</fullName>
        <ecNumber evidence="4">2.3.1.39</ecNumber>
    </recommendedName>
</protein>
<keyword evidence="2 4" id="KW-0012">Acyltransferase</keyword>
<evidence type="ECO:0000313" key="8">
    <source>
        <dbReference type="Proteomes" id="UP000239863"/>
    </source>
</evidence>
<dbReference type="PIRSF" id="PIRSF000446">
    <property type="entry name" value="Mct"/>
    <property type="match status" value="1"/>
</dbReference>
<dbReference type="SUPFAM" id="SSF55048">
    <property type="entry name" value="Probable ACP-binding domain of malonyl-CoA ACP transacylase"/>
    <property type="match status" value="1"/>
</dbReference>
<name>A0A2S6FXJ3_9CLOT</name>
<evidence type="ECO:0000256" key="5">
    <source>
        <dbReference type="PIRSR" id="PIRSR000446-1"/>
    </source>
</evidence>
<comment type="similarity">
    <text evidence="4">Belongs to the fabD family.</text>
</comment>
<dbReference type="SMART" id="SM00827">
    <property type="entry name" value="PKS_AT"/>
    <property type="match status" value="1"/>
</dbReference>
<dbReference type="InterPro" id="IPR004410">
    <property type="entry name" value="Malonyl_CoA-ACP_transAc_FabD"/>
</dbReference>
<evidence type="ECO:0000256" key="1">
    <source>
        <dbReference type="ARBA" id="ARBA00022679"/>
    </source>
</evidence>
<organism evidence="7 8">
    <name type="scientific">Clostridium algidicarnis DSM 15099</name>
    <dbReference type="NCBI Taxonomy" id="1121295"/>
    <lineage>
        <taxon>Bacteria</taxon>
        <taxon>Bacillati</taxon>
        <taxon>Bacillota</taxon>
        <taxon>Clostridia</taxon>
        <taxon>Eubacteriales</taxon>
        <taxon>Clostridiaceae</taxon>
        <taxon>Clostridium</taxon>
    </lineage>
</organism>
<dbReference type="InterPro" id="IPR001227">
    <property type="entry name" value="Ac_transferase_dom_sf"/>
</dbReference>
<dbReference type="STRING" id="37659.GCA_000703125_02219"/>